<feature type="compositionally biased region" description="Basic residues" evidence="1">
    <location>
        <begin position="296"/>
        <end position="314"/>
    </location>
</feature>
<reference evidence="3 4" key="1">
    <citation type="submission" date="2019-10" db="EMBL/GenBank/DDBJ databases">
        <title>Streptomyces sp. strain GY16 isolated from leaves of Broussonetia papyrifera.</title>
        <authorList>
            <person name="Mo P."/>
        </authorList>
    </citation>
    <scope>NUCLEOTIDE SEQUENCE [LARGE SCALE GENOMIC DNA]</scope>
    <source>
        <strain evidence="3 4">GY16</strain>
    </source>
</reference>
<dbReference type="EMBL" id="CP045096">
    <property type="protein sequence ID" value="QFQ99645.1"/>
    <property type="molecule type" value="Genomic_DNA"/>
</dbReference>
<dbReference type="InterPro" id="IPR001387">
    <property type="entry name" value="Cro/C1-type_HTH"/>
</dbReference>
<feature type="region of interest" description="Disordered" evidence="1">
    <location>
        <begin position="273"/>
        <end position="314"/>
    </location>
</feature>
<dbReference type="Proteomes" id="UP000327294">
    <property type="component" value="Chromosome"/>
</dbReference>
<dbReference type="Gene3D" id="1.10.260.40">
    <property type="entry name" value="lambda repressor-like DNA-binding domains"/>
    <property type="match status" value="1"/>
</dbReference>
<dbReference type="AlphaFoldDB" id="A0A5P8K8T0"/>
<evidence type="ECO:0000313" key="3">
    <source>
        <dbReference type="EMBL" id="QFQ99645.1"/>
    </source>
</evidence>
<dbReference type="InterPro" id="IPR010982">
    <property type="entry name" value="Lambda_DNA-bd_dom_sf"/>
</dbReference>
<evidence type="ECO:0000256" key="1">
    <source>
        <dbReference type="SAM" id="MobiDB-lite"/>
    </source>
</evidence>
<dbReference type="SUPFAM" id="SSF47413">
    <property type="entry name" value="lambda repressor-like DNA-binding domains"/>
    <property type="match status" value="1"/>
</dbReference>
<dbReference type="RefSeq" id="WP_152171063.1">
    <property type="nucleotide sequence ID" value="NZ_CP045096.1"/>
</dbReference>
<dbReference type="KEGG" id="sphv:F9278_29770"/>
<dbReference type="GO" id="GO:0003677">
    <property type="term" value="F:DNA binding"/>
    <property type="evidence" value="ECO:0007669"/>
    <property type="project" value="InterPro"/>
</dbReference>
<evidence type="ECO:0000313" key="4">
    <source>
        <dbReference type="Proteomes" id="UP000327294"/>
    </source>
</evidence>
<protein>
    <submittedName>
        <fullName evidence="3">Helix-turn-helix domain-containing protein</fullName>
    </submittedName>
</protein>
<dbReference type="SMART" id="SM00530">
    <property type="entry name" value="HTH_XRE"/>
    <property type="match status" value="1"/>
</dbReference>
<dbReference type="Pfam" id="PF19054">
    <property type="entry name" value="DUF5753"/>
    <property type="match status" value="1"/>
</dbReference>
<organism evidence="3 4">
    <name type="scientific">Streptomyces phaeolivaceus</name>
    <dbReference type="NCBI Taxonomy" id="2653200"/>
    <lineage>
        <taxon>Bacteria</taxon>
        <taxon>Bacillati</taxon>
        <taxon>Actinomycetota</taxon>
        <taxon>Actinomycetes</taxon>
        <taxon>Kitasatosporales</taxon>
        <taxon>Streptomycetaceae</taxon>
        <taxon>Streptomyces</taxon>
    </lineage>
</organism>
<accession>A0A5P8K8T0</accession>
<evidence type="ECO:0000259" key="2">
    <source>
        <dbReference type="PROSITE" id="PS50943"/>
    </source>
</evidence>
<keyword evidence="4" id="KW-1185">Reference proteome</keyword>
<sequence length="314" mass="35607">MRRNAEGAGGASNAALFGEVLRHYREAALLTQEALARQIPCDRSQVAKIEAGTRVPSDQFAKRCDEVLETGGVLARIWAKVDWYPQVVYPDWFERRVQMDNEATSILQYLNNVVPGLMQTEEYMYELFKGAIGDTVSVEERVRARLSRQQRILSPDGPLYVAVLDESCLRRVVGSPSVMRNQLAHLLAVGRRPNIRVQVLPFDSPGVARPATPMTLIKLPDGHEWLYSESLDLGHFSDEPAILARHRRTYDVLRADTLSARESAALISDLMEGFDDGEQSGSERSSLDQEQPQRSQLRRLRRNRPRYPRTRPRP</sequence>
<dbReference type="InterPro" id="IPR043917">
    <property type="entry name" value="DUF5753"/>
</dbReference>
<name>A0A5P8K8T0_9ACTN</name>
<dbReference type="CDD" id="cd00093">
    <property type="entry name" value="HTH_XRE"/>
    <property type="match status" value="1"/>
</dbReference>
<feature type="domain" description="HTH cro/C1-type" evidence="2">
    <location>
        <begin position="21"/>
        <end position="74"/>
    </location>
</feature>
<gene>
    <name evidence="3" type="ORF">F9278_29770</name>
</gene>
<proteinExistence type="predicted"/>
<dbReference type="PROSITE" id="PS50943">
    <property type="entry name" value="HTH_CROC1"/>
    <property type="match status" value="1"/>
</dbReference>
<dbReference type="Pfam" id="PF13560">
    <property type="entry name" value="HTH_31"/>
    <property type="match status" value="1"/>
</dbReference>